<dbReference type="EMBL" id="AFBQ01000292">
    <property type="protein sequence ID" value="EHY30697.1"/>
    <property type="molecule type" value="Genomic_DNA"/>
</dbReference>
<keyword evidence="3" id="KW-1185">Reference proteome</keyword>
<feature type="compositionally biased region" description="Basic and acidic residues" evidence="1">
    <location>
        <begin position="34"/>
        <end position="43"/>
    </location>
</feature>
<feature type="region of interest" description="Disordered" evidence="1">
    <location>
        <begin position="1"/>
        <end position="43"/>
    </location>
</feature>
<gene>
    <name evidence="2" type="ORF">HMPREF9440_01946</name>
</gene>
<protein>
    <submittedName>
        <fullName evidence="2">Uncharacterized protein</fullName>
    </submittedName>
</protein>
<dbReference type="STRING" id="762967.HMPREF9440_01946"/>
<comment type="caution">
    <text evidence="2">The sequence shown here is derived from an EMBL/GenBank/DDBJ whole genome shotgun (WGS) entry which is preliminary data.</text>
</comment>
<reference evidence="2 3" key="1">
    <citation type="submission" date="2011-11" db="EMBL/GenBank/DDBJ databases">
        <authorList>
            <person name="Weinstock G."/>
            <person name="Sodergren E."/>
            <person name="Clifton S."/>
            <person name="Fulton L."/>
            <person name="Fulton B."/>
            <person name="Courtney L."/>
            <person name="Fronick C."/>
            <person name="Harrison M."/>
            <person name="Strong C."/>
            <person name="Farmer C."/>
            <person name="Delahaunty K."/>
            <person name="Markovic C."/>
            <person name="Hall O."/>
            <person name="Minx P."/>
            <person name="Tomlinson C."/>
            <person name="Mitreva M."/>
            <person name="Hou S."/>
            <person name="Chen J."/>
            <person name="Wollam A."/>
            <person name="Pepin K.H."/>
            <person name="Johnson M."/>
            <person name="Bhonagiri V."/>
            <person name="Zhang X."/>
            <person name="Suruliraj S."/>
            <person name="Warren W."/>
            <person name="Chinwalla A."/>
            <person name="Mardis E.R."/>
            <person name="Wilson R.K."/>
        </authorList>
    </citation>
    <scope>NUCLEOTIDE SEQUENCE [LARGE SCALE GENOMIC DNA]</scope>
    <source>
        <strain evidence="2 3">YIT 11816</strain>
    </source>
</reference>
<evidence type="ECO:0000313" key="2">
    <source>
        <dbReference type="EMBL" id="EHY30697.1"/>
    </source>
</evidence>
<dbReference type="Proteomes" id="UP000004956">
    <property type="component" value="Unassembled WGS sequence"/>
</dbReference>
<sequence>MRLASPPRGSSPPKTASTDLRFPLMARRPGVKAPDGRTRPAAA</sequence>
<organism evidence="2 3">
    <name type="scientific">Sutterella parvirubra YIT 11816</name>
    <dbReference type="NCBI Taxonomy" id="762967"/>
    <lineage>
        <taxon>Bacteria</taxon>
        <taxon>Pseudomonadati</taxon>
        <taxon>Pseudomonadota</taxon>
        <taxon>Betaproteobacteria</taxon>
        <taxon>Burkholderiales</taxon>
        <taxon>Sutterellaceae</taxon>
        <taxon>Sutterella</taxon>
    </lineage>
</organism>
<evidence type="ECO:0000256" key="1">
    <source>
        <dbReference type="SAM" id="MobiDB-lite"/>
    </source>
</evidence>
<proteinExistence type="predicted"/>
<evidence type="ECO:0000313" key="3">
    <source>
        <dbReference type="Proteomes" id="UP000004956"/>
    </source>
</evidence>
<accession>H3KGR4</accession>
<name>H3KGR4_9BURK</name>
<dbReference type="HOGENOM" id="CLU_3240567_0_0_4"/>
<dbReference type="AlphaFoldDB" id="H3KGR4"/>